<dbReference type="AlphaFoldDB" id="A0ABD3HQ62"/>
<sequence>MTTGKDEYMSEEQLISAMRKVTLQTNGAEREWRPVINVSKRQGFRGIRDQMDKGIMSYYFEGTPAIGPFRNWAIANWAKSCGSLWRVFRSREKGVRKVVHTNEHPEAEDSDREDDRTTNNQSIEEANTTEGKGDQPPGGTGTKPPEEGRILGRGHTNSTAELGEQHDLGLSTRQNTILRMITGAQGTVLHLQNGLFPQLQRELDLNTMAGEVEDTLSSKTSAADNTGDQNQMLLGVKLLQQLE</sequence>
<reference evidence="2 3" key="1">
    <citation type="submission" date="2024-09" db="EMBL/GenBank/DDBJ databases">
        <title>Chromosome-scale assembly of Riccia sorocarpa.</title>
        <authorList>
            <person name="Paukszto L."/>
        </authorList>
    </citation>
    <scope>NUCLEOTIDE SEQUENCE [LARGE SCALE GENOMIC DNA]</scope>
    <source>
        <strain evidence="2">LP-2024</strain>
        <tissue evidence="2">Aerial parts of the thallus</tissue>
    </source>
</reference>
<evidence type="ECO:0000313" key="2">
    <source>
        <dbReference type="EMBL" id="KAL3692517.1"/>
    </source>
</evidence>
<feature type="compositionally biased region" description="Polar residues" evidence="1">
    <location>
        <begin position="118"/>
        <end position="129"/>
    </location>
</feature>
<evidence type="ECO:0000313" key="3">
    <source>
        <dbReference type="Proteomes" id="UP001633002"/>
    </source>
</evidence>
<feature type="compositionally biased region" description="Basic and acidic residues" evidence="1">
    <location>
        <begin position="98"/>
        <end position="117"/>
    </location>
</feature>
<dbReference type="EMBL" id="JBJQOH010000003">
    <property type="protein sequence ID" value="KAL3692517.1"/>
    <property type="molecule type" value="Genomic_DNA"/>
</dbReference>
<protein>
    <submittedName>
        <fullName evidence="2">Uncharacterized protein</fullName>
    </submittedName>
</protein>
<organism evidence="2 3">
    <name type="scientific">Riccia sorocarpa</name>
    <dbReference type="NCBI Taxonomy" id="122646"/>
    <lineage>
        <taxon>Eukaryota</taxon>
        <taxon>Viridiplantae</taxon>
        <taxon>Streptophyta</taxon>
        <taxon>Embryophyta</taxon>
        <taxon>Marchantiophyta</taxon>
        <taxon>Marchantiopsida</taxon>
        <taxon>Marchantiidae</taxon>
        <taxon>Marchantiales</taxon>
        <taxon>Ricciaceae</taxon>
        <taxon>Riccia</taxon>
    </lineage>
</organism>
<dbReference type="Proteomes" id="UP001633002">
    <property type="component" value="Unassembled WGS sequence"/>
</dbReference>
<keyword evidence="3" id="KW-1185">Reference proteome</keyword>
<feature type="region of interest" description="Disordered" evidence="1">
    <location>
        <begin position="98"/>
        <end position="154"/>
    </location>
</feature>
<evidence type="ECO:0000256" key="1">
    <source>
        <dbReference type="SAM" id="MobiDB-lite"/>
    </source>
</evidence>
<comment type="caution">
    <text evidence="2">The sequence shown here is derived from an EMBL/GenBank/DDBJ whole genome shotgun (WGS) entry which is preliminary data.</text>
</comment>
<name>A0ABD3HQ62_9MARC</name>
<accession>A0ABD3HQ62</accession>
<gene>
    <name evidence="2" type="ORF">R1sor_006168</name>
</gene>
<proteinExistence type="predicted"/>